<dbReference type="InterPro" id="IPR017441">
    <property type="entry name" value="Protein_kinase_ATP_BS"/>
</dbReference>
<reference evidence="16 17" key="1">
    <citation type="submission" date="2016-07" db="EMBL/GenBank/DDBJ databases">
        <title>Pervasive Adenine N6-methylation of Active Genes in Fungi.</title>
        <authorList>
            <consortium name="DOE Joint Genome Institute"/>
            <person name="Mondo S.J."/>
            <person name="Dannebaum R.O."/>
            <person name="Kuo R.C."/>
            <person name="Labutti K."/>
            <person name="Haridas S."/>
            <person name="Kuo A."/>
            <person name="Salamov A."/>
            <person name="Ahrendt S.R."/>
            <person name="Lipzen A."/>
            <person name="Sullivan W."/>
            <person name="Andreopoulos W.B."/>
            <person name="Clum A."/>
            <person name="Lindquist E."/>
            <person name="Daum C."/>
            <person name="Ramamoorthy G.K."/>
            <person name="Gryganskyi A."/>
            <person name="Culley D."/>
            <person name="Magnuson J.K."/>
            <person name="James T.Y."/>
            <person name="O'Malley M.A."/>
            <person name="Stajich J.E."/>
            <person name="Spatafora J.W."/>
            <person name="Visel A."/>
            <person name="Grigoriev I.V."/>
        </authorList>
    </citation>
    <scope>NUCLEOTIDE SEQUENCE [LARGE SCALE GENOMIC DNA]</scope>
    <source>
        <strain evidence="16 17">62-1032</strain>
    </source>
</reference>
<evidence type="ECO:0000256" key="5">
    <source>
        <dbReference type="ARBA" id="ARBA00022679"/>
    </source>
</evidence>
<organism evidence="16 17">
    <name type="scientific">Leucosporidium creatinivorum</name>
    <dbReference type="NCBI Taxonomy" id="106004"/>
    <lineage>
        <taxon>Eukaryota</taxon>
        <taxon>Fungi</taxon>
        <taxon>Dikarya</taxon>
        <taxon>Basidiomycota</taxon>
        <taxon>Pucciniomycotina</taxon>
        <taxon>Microbotryomycetes</taxon>
        <taxon>Leucosporidiales</taxon>
        <taxon>Leucosporidium</taxon>
    </lineage>
</organism>
<evidence type="ECO:0000313" key="17">
    <source>
        <dbReference type="Proteomes" id="UP000193467"/>
    </source>
</evidence>
<dbReference type="AlphaFoldDB" id="A0A1Y2F1H5"/>
<keyword evidence="7 16" id="KW-0418">Kinase</keyword>
<dbReference type="EMBL" id="MCGR01000032">
    <property type="protein sequence ID" value="ORY77196.1"/>
    <property type="molecule type" value="Genomic_DNA"/>
</dbReference>
<accession>A0A1Y2F1H5</accession>
<feature type="compositionally biased region" description="Low complexity" evidence="13">
    <location>
        <begin position="59"/>
        <end position="72"/>
    </location>
</feature>
<feature type="region of interest" description="Disordered" evidence="13">
    <location>
        <begin position="513"/>
        <end position="533"/>
    </location>
</feature>
<evidence type="ECO:0000256" key="3">
    <source>
        <dbReference type="ARBA" id="ARBA00022527"/>
    </source>
</evidence>
<feature type="compositionally biased region" description="Basic and acidic residues" evidence="13">
    <location>
        <begin position="39"/>
        <end position="58"/>
    </location>
</feature>
<dbReference type="InterPro" id="IPR000719">
    <property type="entry name" value="Prot_kinase_dom"/>
</dbReference>
<keyword evidence="6 12" id="KW-0547">Nucleotide-binding</keyword>
<dbReference type="PROSITE" id="PS50011">
    <property type="entry name" value="PROTEIN_KINASE_DOM"/>
    <property type="match status" value="1"/>
</dbReference>
<name>A0A1Y2F1H5_9BASI</name>
<proteinExistence type="inferred from homology"/>
<dbReference type="Pfam" id="PF00433">
    <property type="entry name" value="Pkinase_C"/>
    <property type="match status" value="1"/>
</dbReference>
<evidence type="ECO:0000259" key="15">
    <source>
        <dbReference type="PROSITE" id="PS51285"/>
    </source>
</evidence>
<keyword evidence="17" id="KW-1185">Reference proteome</keyword>
<comment type="catalytic activity">
    <reaction evidence="10">
        <text>L-threonyl-[protein] + ATP = O-phospho-L-threonyl-[protein] + ADP + H(+)</text>
        <dbReference type="Rhea" id="RHEA:46608"/>
        <dbReference type="Rhea" id="RHEA-COMP:11060"/>
        <dbReference type="Rhea" id="RHEA-COMP:11605"/>
        <dbReference type="ChEBI" id="CHEBI:15378"/>
        <dbReference type="ChEBI" id="CHEBI:30013"/>
        <dbReference type="ChEBI" id="CHEBI:30616"/>
        <dbReference type="ChEBI" id="CHEBI:61977"/>
        <dbReference type="ChEBI" id="CHEBI:456216"/>
        <dbReference type="EC" id="2.7.11.1"/>
    </reaction>
</comment>
<dbReference type="GO" id="GO:0005524">
    <property type="term" value="F:ATP binding"/>
    <property type="evidence" value="ECO:0007669"/>
    <property type="project" value="UniProtKB-UniRule"/>
</dbReference>
<dbReference type="GO" id="GO:0004674">
    <property type="term" value="F:protein serine/threonine kinase activity"/>
    <property type="evidence" value="ECO:0007669"/>
    <property type="project" value="UniProtKB-KW"/>
</dbReference>
<protein>
    <recommendedName>
        <fullName evidence="2">non-specific serine/threonine protein kinase</fullName>
        <ecNumber evidence="2">2.7.11.1</ecNumber>
    </recommendedName>
</protein>
<sequence length="554" mass="63219">MAYRQPPPGQGQQPPQQQQQYYGAGQNPPFVAAQQAAIEEQRRRQQAHYEREQQRQREQTGAYSAQAQGAGAPLVQPAPKPTPLPTDYVYFERSPGGFKKDTLEKAQAAKLKLEHFYQKAVQEAIERNGRRTDLEKRLQGNRTIPDEMKSRQLAQLGRTESSFLRLRRTRLGLDDFRTVKVIGKGAFGEVRLVQKVDTGKIYAMKSLKKAEMFKKDQLAHVRAERDVLAESNSPWVVQLYYSFQDSNYLYLLMEFLPGGDLMTMLIKYDTFSEDVTRFYMAECVLAIEAVHKLGFIHRDIKPDNILIDKDGHVKLSDFGLSTGFHKQHDSAYYQRLLEGNEGATRPQNGGRNSVAINSINLTVSSKDAIATWKANRRKLAYSTVGTPDYIAPEIFLQQGYGQECDWWSLGAIMFECLVGYPPFCSENAHDTYRKIIDWKNQLYFPDDVRLSRESEDLIRRMIVGHETRLGRNSADEIKNHVFFAGVDWSTIRNIESPFIPQLRSLTDTSYFPTEDLNDVPEQPTGSESSSGSKDLAFLGYTFRRYEGNPNPNGF</sequence>
<comment type="similarity">
    <text evidence="9">Belongs to the protein kinase superfamily. STE Ser/Thr protein kinase family. COT1 subfamily.</text>
</comment>
<dbReference type="InterPro" id="IPR011009">
    <property type="entry name" value="Kinase-like_dom_sf"/>
</dbReference>
<dbReference type="Gene3D" id="1.10.510.10">
    <property type="entry name" value="Transferase(Phosphotransferase) domain 1"/>
    <property type="match status" value="1"/>
</dbReference>
<dbReference type="FunFam" id="3.30.200.20:FF:000192">
    <property type="entry name" value="Serine/threonine-protein kinase cot-1"/>
    <property type="match status" value="1"/>
</dbReference>
<dbReference type="EC" id="2.7.11.1" evidence="2"/>
<evidence type="ECO:0000256" key="8">
    <source>
        <dbReference type="ARBA" id="ARBA00022840"/>
    </source>
</evidence>
<evidence type="ECO:0000256" key="12">
    <source>
        <dbReference type="PROSITE-ProRule" id="PRU10141"/>
    </source>
</evidence>
<comment type="caution">
    <text evidence="16">The sequence shown here is derived from an EMBL/GenBank/DDBJ whole genome shotgun (WGS) entry which is preliminary data.</text>
</comment>
<dbReference type="InParanoid" id="A0A1Y2F1H5"/>
<evidence type="ECO:0000256" key="2">
    <source>
        <dbReference type="ARBA" id="ARBA00012513"/>
    </source>
</evidence>
<dbReference type="OrthoDB" id="3638488at2759"/>
<feature type="compositionally biased region" description="Low complexity" evidence="13">
    <location>
        <begin position="10"/>
        <end position="38"/>
    </location>
</feature>
<dbReference type="Gene3D" id="3.30.200.20">
    <property type="entry name" value="Phosphorylase Kinase, domain 1"/>
    <property type="match status" value="1"/>
</dbReference>
<keyword evidence="8 12" id="KW-0067">ATP-binding</keyword>
<gene>
    <name evidence="16" type="ORF">BCR35DRAFT_280136</name>
</gene>
<comment type="catalytic activity">
    <reaction evidence="11">
        <text>L-seryl-[protein] + ATP = O-phospho-L-seryl-[protein] + ADP + H(+)</text>
        <dbReference type="Rhea" id="RHEA:17989"/>
        <dbReference type="Rhea" id="RHEA-COMP:9863"/>
        <dbReference type="Rhea" id="RHEA-COMP:11604"/>
        <dbReference type="ChEBI" id="CHEBI:15378"/>
        <dbReference type="ChEBI" id="CHEBI:29999"/>
        <dbReference type="ChEBI" id="CHEBI:30616"/>
        <dbReference type="ChEBI" id="CHEBI:83421"/>
        <dbReference type="ChEBI" id="CHEBI:456216"/>
        <dbReference type="EC" id="2.7.11.1"/>
    </reaction>
</comment>
<dbReference type="PANTHER" id="PTHR22988">
    <property type="entry name" value="MYOTONIC DYSTROPHY S/T KINASE-RELATED"/>
    <property type="match status" value="1"/>
</dbReference>
<dbReference type="PROSITE" id="PS00108">
    <property type="entry name" value="PROTEIN_KINASE_ST"/>
    <property type="match status" value="1"/>
</dbReference>
<keyword evidence="3" id="KW-0723">Serine/threonine-protein kinase</keyword>
<dbReference type="GO" id="GO:0005737">
    <property type="term" value="C:cytoplasm"/>
    <property type="evidence" value="ECO:0007669"/>
    <property type="project" value="UniProtKB-ARBA"/>
</dbReference>
<feature type="binding site" evidence="12">
    <location>
        <position position="205"/>
    </location>
    <ligand>
        <name>ATP</name>
        <dbReference type="ChEBI" id="CHEBI:30616"/>
    </ligand>
</feature>
<dbReference type="SUPFAM" id="SSF56112">
    <property type="entry name" value="Protein kinase-like (PK-like)"/>
    <property type="match status" value="1"/>
</dbReference>
<dbReference type="PANTHER" id="PTHR22988:SF76">
    <property type="entry name" value="CHROMOSOME UNDETERMINED SCAFFOLD_135, WHOLE GENOME SHOTGUN SEQUENCE"/>
    <property type="match status" value="1"/>
</dbReference>
<evidence type="ECO:0000256" key="10">
    <source>
        <dbReference type="ARBA" id="ARBA00047899"/>
    </source>
</evidence>
<feature type="domain" description="AGC-kinase C-terminal" evidence="15">
    <location>
        <begin position="484"/>
        <end position="552"/>
    </location>
</feature>
<evidence type="ECO:0000256" key="4">
    <source>
        <dbReference type="ARBA" id="ARBA00022553"/>
    </source>
</evidence>
<evidence type="ECO:0000256" key="1">
    <source>
        <dbReference type="ARBA" id="ARBA00009903"/>
    </source>
</evidence>
<dbReference type="InterPro" id="IPR050839">
    <property type="entry name" value="Rho-assoc_Ser/Thr_Kinase"/>
</dbReference>
<evidence type="ECO:0000313" key="16">
    <source>
        <dbReference type="EMBL" id="ORY77196.1"/>
    </source>
</evidence>
<keyword evidence="5" id="KW-0808">Transferase</keyword>
<evidence type="ECO:0000256" key="6">
    <source>
        <dbReference type="ARBA" id="ARBA00022741"/>
    </source>
</evidence>
<feature type="region of interest" description="Disordered" evidence="13">
    <location>
        <begin position="1"/>
        <end position="81"/>
    </location>
</feature>
<dbReference type="InterPro" id="IPR008271">
    <property type="entry name" value="Ser/Thr_kinase_AS"/>
</dbReference>
<evidence type="ECO:0000259" key="14">
    <source>
        <dbReference type="PROSITE" id="PS50011"/>
    </source>
</evidence>
<dbReference type="Pfam" id="PF00069">
    <property type="entry name" value="Pkinase"/>
    <property type="match status" value="2"/>
</dbReference>
<dbReference type="InterPro" id="IPR017892">
    <property type="entry name" value="Pkinase_C"/>
</dbReference>
<dbReference type="SMART" id="SM00133">
    <property type="entry name" value="S_TK_X"/>
    <property type="match status" value="1"/>
</dbReference>
<evidence type="ECO:0000256" key="9">
    <source>
        <dbReference type="ARBA" id="ARBA00038271"/>
    </source>
</evidence>
<dbReference type="Proteomes" id="UP000193467">
    <property type="component" value="Unassembled WGS sequence"/>
</dbReference>
<evidence type="ECO:0000256" key="13">
    <source>
        <dbReference type="SAM" id="MobiDB-lite"/>
    </source>
</evidence>
<keyword evidence="4" id="KW-0597">Phosphoprotein</keyword>
<dbReference type="PROSITE" id="PS00107">
    <property type="entry name" value="PROTEIN_KINASE_ATP"/>
    <property type="match status" value="1"/>
</dbReference>
<dbReference type="SMART" id="SM00220">
    <property type="entry name" value="S_TKc"/>
    <property type="match status" value="1"/>
</dbReference>
<feature type="domain" description="Protein kinase" evidence="14">
    <location>
        <begin position="176"/>
        <end position="483"/>
    </location>
</feature>
<dbReference type="FunCoup" id="A0A1Y2F1H5">
    <property type="interactions" value="211"/>
</dbReference>
<dbReference type="PROSITE" id="PS51285">
    <property type="entry name" value="AGC_KINASE_CTER"/>
    <property type="match status" value="1"/>
</dbReference>
<dbReference type="STRING" id="106004.A0A1Y2F1H5"/>
<evidence type="ECO:0000256" key="11">
    <source>
        <dbReference type="ARBA" id="ARBA00048679"/>
    </source>
</evidence>
<feature type="compositionally biased region" description="Polar residues" evidence="13">
    <location>
        <begin position="523"/>
        <end position="532"/>
    </location>
</feature>
<evidence type="ECO:0000256" key="7">
    <source>
        <dbReference type="ARBA" id="ARBA00022777"/>
    </source>
</evidence>
<comment type="similarity">
    <text evidence="1">Belongs to the protein kinase superfamily. AGC Ser/Thr protein kinase family.</text>
</comment>
<dbReference type="InterPro" id="IPR000961">
    <property type="entry name" value="AGC-kinase_C"/>
</dbReference>